<dbReference type="InterPro" id="IPR042509">
    <property type="entry name" value="ZCCHC3"/>
</dbReference>
<evidence type="ECO:0000256" key="1">
    <source>
        <dbReference type="PROSITE-ProRule" id="PRU00047"/>
    </source>
</evidence>
<dbReference type="GO" id="GO:0002218">
    <property type="term" value="P:activation of innate immune response"/>
    <property type="evidence" value="ECO:0007669"/>
    <property type="project" value="InterPro"/>
</dbReference>
<feature type="domain" description="CCHC-type" evidence="3">
    <location>
        <begin position="55"/>
        <end position="70"/>
    </location>
</feature>
<dbReference type="SUPFAM" id="SSF57756">
    <property type="entry name" value="Retrovirus zinc finger-like domains"/>
    <property type="match status" value="1"/>
</dbReference>
<dbReference type="InterPro" id="IPR001878">
    <property type="entry name" value="Znf_CCHC"/>
</dbReference>
<dbReference type="PANTHER" id="PTHR22639:SF3">
    <property type="entry name" value="ZINC FINGER CCHC DOMAIN-CONTAINING PROTEIN 3"/>
    <property type="match status" value="1"/>
</dbReference>
<dbReference type="PANTHER" id="PTHR22639">
    <property type="entry name" value="GAG-RELATED PROTEIN"/>
    <property type="match status" value="1"/>
</dbReference>
<feature type="region of interest" description="Disordered" evidence="2">
    <location>
        <begin position="120"/>
        <end position="141"/>
    </location>
</feature>
<evidence type="ECO:0000256" key="2">
    <source>
        <dbReference type="SAM" id="MobiDB-lite"/>
    </source>
</evidence>
<reference evidence="4" key="4">
    <citation type="submission" date="2025-09" db="UniProtKB">
        <authorList>
            <consortium name="Ensembl"/>
        </authorList>
    </citation>
    <scope>IDENTIFICATION</scope>
    <source>
        <strain evidence="4">HSOK</strain>
    </source>
</reference>
<dbReference type="GO" id="GO:0003690">
    <property type="term" value="F:double-stranded DNA binding"/>
    <property type="evidence" value="ECO:0007669"/>
    <property type="project" value="InterPro"/>
</dbReference>
<dbReference type="InterPro" id="IPR036875">
    <property type="entry name" value="Znf_CCHC_sf"/>
</dbReference>
<reference evidence="4" key="3">
    <citation type="submission" date="2025-08" db="UniProtKB">
        <authorList>
            <consortium name="Ensembl"/>
        </authorList>
    </citation>
    <scope>IDENTIFICATION</scope>
    <source>
        <strain evidence="4">HSOK</strain>
    </source>
</reference>
<reference key="1">
    <citation type="journal article" date="2007" name="Nature">
        <title>The medaka draft genome and insights into vertebrate genome evolution.</title>
        <authorList>
            <person name="Kasahara M."/>
            <person name="Naruse K."/>
            <person name="Sasaki S."/>
            <person name="Nakatani Y."/>
            <person name="Qu W."/>
            <person name="Ahsan B."/>
            <person name="Yamada T."/>
            <person name="Nagayasu Y."/>
            <person name="Doi K."/>
            <person name="Kasai Y."/>
            <person name="Jindo T."/>
            <person name="Kobayashi D."/>
            <person name="Shimada A."/>
            <person name="Toyoda A."/>
            <person name="Kuroki Y."/>
            <person name="Fujiyama A."/>
            <person name="Sasaki T."/>
            <person name="Shimizu A."/>
            <person name="Asakawa S."/>
            <person name="Shimizu N."/>
            <person name="Hashimoto S."/>
            <person name="Yang J."/>
            <person name="Lee Y."/>
            <person name="Matsushima K."/>
            <person name="Sugano S."/>
            <person name="Sakaizumi M."/>
            <person name="Narita T."/>
            <person name="Ohishi K."/>
            <person name="Haga S."/>
            <person name="Ohta F."/>
            <person name="Nomoto H."/>
            <person name="Nogata K."/>
            <person name="Morishita T."/>
            <person name="Endo T."/>
            <person name="Shin-I T."/>
            <person name="Takeda H."/>
            <person name="Morishita S."/>
            <person name="Kohara Y."/>
        </authorList>
    </citation>
    <scope>NUCLEOTIDE SEQUENCE [LARGE SCALE GENOMIC DNA]</scope>
    <source>
        <strain>Hd-rR</strain>
    </source>
</reference>
<evidence type="ECO:0000313" key="5">
    <source>
        <dbReference type="Proteomes" id="UP000265200"/>
    </source>
</evidence>
<dbReference type="Pfam" id="PF00098">
    <property type="entry name" value="zf-CCHC"/>
    <property type="match status" value="1"/>
</dbReference>
<dbReference type="AlphaFoldDB" id="A0A3P9I3B7"/>
<evidence type="ECO:0000313" key="4">
    <source>
        <dbReference type="Ensembl" id="ENSORLP00015014452.1"/>
    </source>
</evidence>
<dbReference type="Gene3D" id="4.10.60.10">
    <property type="entry name" value="Zinc finger, CCHC-type"/>
    <property type="match status" value="1"/>
</dbReference>
<keyword evidence="1" id="KW-0863">Zinc-finger</keyword>
<sequence>HEPPSTTDLSASWEEEDGSPGTRLSLTPLFQNLVPDKWTLAPVGYVHYQGQPKLCRRCGEHGHLVEDCSKPFCGKCRNTGHVYEECPNGRQCNLCGETNHLFRNCPKSFANKLKTGKSKFDTPVIDPINETPPDAGTPELTPLDERLAAIGESLLSPPYRRPPPPQSP</sequence>
<accession>A0A3P9I3B7</accession>
<dbReference type="GO" id="GO:0008270">
    <property type="term" value="F:zinc ion binding"/>
    <property type="evidence" value="ECO:0007669"/>
    <property type="project" value="UniProtKB-KW"/>
</dbReference>
<name>A0A3P9I3B7_ORYLA</name>
<feature type="region of interest" description="Disordered" evidence="2">
    <location>
        <begin position="1"/>
        <end position="21"/>
    </location>
</feature>
<dbReference type="Ensembl" id="ENSORLT00015033502.1">
    <property type="protein sequence ID" value="ENSORLP00015014452.1"/>
    <property type="gene ID" value="ENSORLG00015015388.1"/>
</dbReference>
<keyword evidence="1" id="KW-0479">Metal-binding</keyword>
<proteinExistence type="predicted"/>
<organism evidence="4 5">
    <name type="scientific">Oryzias latipes</name>
    <name type="common">Japanese rice fish</name>
    <name type="synonym">Japanese killifish</name>
    <dbReference type="NCBI Taxonomy" id="8090"/>
    <lineage>
        <taxon>Eukaryota</taxon>
        <taxon>Metazoa</taxon>
        <taxon>Chordata</taxon>
        <taxon>Craniata</taxon>
        <taxon>Vertebrata</taxon>
        <taxon>Euteleostomi</taxon>
        <taxon>Actinopterygii</taxon>
        <taxon>Neopterygii</taxon>
        <taxon>Teleostei</taxon>
        <taxon>Neoteleostei</taxon>
        <taxon>Acanthomorphata</taxon>
        <taxon>Ovalentaria</taxon>
        <taxon>Atherinomorphae</taxon>
        <taxon>Beloniformes</taxon>
        <taxon>Adrianichthyidae</taxon>
        <taxon>Oryziinae</taxon>
        <taxon>Oryzias</taxon>
    </lineage>
</organism>
<dbReference type="PROSITE" id="PS50158">
    <property type="entry name" value="ZF_CCHC"/>
    <property type="match status" value="1"/>
</dbReference>
<dbReference type="SMART" id="SM00343">
    <property type="entry name" value="ZnF_C2HC"/>
    <property type="match status" value="3"/>
</dbReference>
<protein>
    <recommendedName>
        <fullName evidence="3">CCHC-type domain-containing protein</fullName>
    </recommendedName>
</protein>
<dbReference type="Proteomes" id="UP000265200">
    <property type="component" value="Chromosome 6"/>
</dbReference>
<reference evidence="4 5" key="2">
    <citation type="submission" date="2017-04" db="EMBL/GenBank/DDBJ databases">
        <title>CpG methylation of centromeres and impact of large insertions on vertebrate speciation.</title>
        <authorList>
            <person name="Ichikawa K."/>
            <person name="Yoshimura J."/>
            <person name="Morishita S."/>
        </authorList>
    </citation>
    <scope>NUCLEOTIDE SEQUENCE</scope>
    <source>
        <strain evidence="4 5">HSOK</strain>
    </source>
</reference>
<keyword evidence="1" id="KW-0862">Zinc</keyword>
<feature type="compositionally biased region" description="Polar residues" evidence="2">
    <location>
        <begin position="1"/>
        <end position="10"/>
    </location>
</feature>
<evidence type="ECO:0000259" key="3">
    <source>
        <dbReference type="PROSITE" id="PS50158"/>
    </source>
</evidence>
<dbReference type="GO" id="GO:0003723">
    <property type="term" value="F:RNA binding"/>
    <property type="evidence" value="ECO:0007669"/>
    <property type="project" value="InterPro"/>
</dbReference>